<dbReference type="RefSeq" id="WP_206091841.1">
    <property type="nucleotide sequence ID" value="NZ_CP065053.1"/>
</dbReference>
<reference evidence="1 2" key="1">
    <citation type="submission" date="2020-11" db="EMBL/GenBank/DDBJ databases">
        <authorList>
            <person name="Sun Q."/>
        </authorList>
    </citation>
    <scope>NUCLEOTIDE SEQUENCE [LARGE SCALE GENOMIC DNA]</scope>
    <source>
        <strain evidence="1 2">P8398</strain>
    </source>
</reference>
<evidence type="ECO:0000313" key="2">
    <source>
        <dbReference type="Proteomes" id="UP000662888"/>
    </source>
</evidence>
<sequence length="179" mass="19908">MTRGVWKMLAGVATSGSGWLGYHVNQGHINWGGSHRYDREYFLGPVHNFGSAEEFFDALRTQPNGRFPMTRIDGIFSEGSTIGLRVANEKTNFVRVENITDCSMLLATTPEHRFKGTAEHSVRAKDGNLLYRIKGKGPKEGGEHVGLQIANVAFADTVWPMLLPRTPTAEEVDYNRSIV</sequence>
<gene>
    <name evidence="1" type="ORF">IV454_13375</name>
</gene>
<keyword evidence="2" id="KW-1185">Reference proteome</keyword>
<proteinExistence type="predicted"/>
<dbReference type="EMBL" id="CP065053">
    <property type="protein sequence ID" value="QPI52382.1"/>
    <property type="molecule type" value="Genomic_DNA"/>
</dbReference>
<evidence type="ECO:0000313" key="1">
    <source>
        <dbReference type="EMBL" id="QPI52382.1"/>
    </source>
</evidence>
<name>A0AA49AAY3_9BURK</name>
<dbReference type="Proteomes" id="UP000662888">
    <property type="component" value="Chromosome"/>
</dbReference>
<accession>A0AA49AAY3</accession>
<organism evidence="1 2">
    <name type="scientific">Massilia antarctica</name>
    <dbReference type="NCBI Taxonomy" id="2765360"/>
    <lineage>
        <taxon>Bacteria</taxon>
        <taxon>Pseudomonadati</taxon>
        <taxon>Pseudomonadota</taxon>
        <taxon>Betaproteobacteria</taxon>
        <taxon>Burkholderiales</taxon>
        <taxon>Oxalobacteraceae</taxon>
        <taxon>Telluria group</taxon>
        <taxon>Massilia</taxon>
    </lineage>
</organism>
<protein>
    <submittedName>
        <fullName evidence="1">Uncharacterized protein</fullName>
    </submittedName>
</protein>